<dbReference type="EMBL" id="JACGWJ010000020">
    <property type="protein sequence ID" value="KAL0340744.1"/>
    <property type="molecule type" value="Genomic_DNA"/>
</dbReference>
<evidence type="ECO:0000256" key="2">
    <source>
        <dbReference type="ARBA" id="ARBA00023163"/>
    </source>
</evidence>
<evidence type="ECO:0000313" key="5">
    <source>
        <dbReference type="EMBL" id="KAL0340744.1"/>
    </source>
</evidence>
<reference evidence="5" key="2">
    <citation type="journal article" date="2024" name="Plant">
        <title>Genomic evolution and insights into agronomic trait innovations of Sesamum species.</title>
        <authorList>
            <person name="Miao H."/>
            <person name="Wang L."/>
            <person name="Qu L."/>
            <person name="Liu H."/>
            <person name="Sun Y."/>
            <person name="Le M."/>
            <person name="Wang Q."/>
            <person name="Wei S."/>
            <person name="Zheng Y."/>
            <person name="Lin W."/>
            <person name="Duan Y."/>
            <person name="Cao H."/>
            <person name="Xiong S."/>
            <person name="Wang X."/>
            <person name="Wei L."/>
            <person name="Li C."/>
            <person name="Ma Q."/>
            <person name="Ju M."/>
            <person name="Zhao R."/>
            <person name="Li G."/>
            <person name="Mu C."/>
            <person name="Tian Q."/>
            <person name="Mei H."/>
            <person name="Zhang T."/>
            <person name="Gao T."/>
            <person name="Zhang H."/>
        </authorList>
    </citation>
    <scope>NUCLEOTIDE SEQUENCE</scope>
    <source>
        <strain evidence="5">G02</strain>
    </source>
</reference>
<organism evidence="5">
    <name type="scientific">Sesamum radiatum</name>
    <name type="common">Black benniseed</name>
    <dbReference type="NCBI Taxonomy" id="300843"/>
    <lineage>
        <taxon>Eukaryota</taxon>
        <taxon>Viridiplantae</taxon>
        <taxon>Streptophyta</taxon>
        <taxon>Embryophyta</taxon>
        <taxon>Tracheophyta</taxon>
        <taxon>Spermatophyta</taxon>
        <taxon>Magnoliopsida</taxon>
        <taxon>eudicotyledons</taxon>
        <taxon>Gunneridae</taxon>
        <taxon>Pentapetalae</taxon>
        <taxon>asterids</taxon>
        <taxon>lamiids</taxon>
        <taxon>Lamiales</taxon>
        <taxon>Pedaliaceae</taxon>
        <taxon>Sesamum</taxon>
    </lineage>
</organism>
<dbReference type="PANTHER" id="PTHR45926">
    <property type="entry name" value="OSJNBA0053K19.4 PROTEIN"/>
    <property type="match status" value="1"/>
</dbReference>
<dbReference type="InterPro" id="IPR027353">
    <property type="entry name" value="NET_dom"/>
</dbReference>
<accession>A0AAW2NB06</accession>
<feature type="compositionally biased region" description="Low complexity" evidence="3">
    <location>
        <begin position="114"/>
        <end position="127"/>
    </location>
</feature>
<reference evidence="5" key="1">
    <citation type="submission" date="2020-06" db="EMBL/GenBank/DDBJ databases">
        <authorList>
            <person name="Li T."/>
            <person name="Hu X."/>
            <person name="Zhang T."/>
            <person name="Song X."/>
            <person name="Zhang H."/>
            <person name="Dai N."/>
            <person name="Sheng W."/>
            <person name="Hou X."/>
            <person name="Wei L."/>
        </authorList>
    </citation>
    <scope>NUCLEOTIDE SEQUENCE</scope>
    <source>
        <strain evidence="5">G02</strain>
        <tissue evidence="5">Leaf</tissue>
    </source>
</reference>
<protein>
    <submittedName>
        <fullName evidence="5">Transcription factor GTE1</fullName>
    </submittedName>
</protein>
<feature type="compositionally biased region" description="Polar residues" evidence="3">
    <location>
        <begin position="134"/>
        <end position="149"/>
    </location>
</feature>
<feature type="domain" description="NET" evidence="4">
    <location>
        <begin position="54"/>
        <end position="135"/>
    </location>
</feature>
<evidence type="ECO:0000256" key="3">
    <source>
        <dbReference type="SAM" id="MobiDB-lite"/>
    </source>
</evidence>
<keyword evidence="1" id="KW-0805">Transcription regulation</keyword>
<proteinExistence type="predicted"/>
<dbReference type="InterPro" id="IPR038336">
    <property type="entry name" value="NET_sf"/>
</dbReference>
<evidence type="ECO:0000259" key="4">
    <source>
        <dbReference type="PROSITE" id="PS51525"/>
    </source>
</evidence>
<dbReference type="PROSITE" id="PS51525">
    <property type="entry name" value="NET"/>
    <property type="match status" value="1"/>
</dbReference>
<dbReference type="AlphaFoldDB" id="A0AAW2NB06"/>
<dbReference type="Gene3D" id="1.20.1270.220">
    <property type="match status" value="1"/>
</dbReference>
<feature type="region of interest" description="Disordered" evidence="3">
    <location>
        <begin position="114"/>
        <end position="149"/>
    </location>
</feature>
<comment type="caution">
    <text evidence="5">The sequence shown here is derived from an EMBL/GenBank/DDBJ whole genome shotgun (WGS) entry which is preliminary data.</text>
</comment>
<feature type="region of interest" description="Disordered" evidence="3">
    <location>
        <begin position="172"/>
        <end position="200"/>
    </location>
</feature>
<keyword evidence="2" id="KW-0804">Transcription</keyword>
<evidence type="ECO:0000256" key="1">
    <source>
        <dbReference type="ARBA" id="ARBA00023015"/>
    </source>
</evidence>
<gene>
    <name evidence="5" type="ORF">Sradi_4591200</name>
</gene>
<dbReference type="Pfam" id="PF17035">
    <property type="entry name" value="BET"/>
    <property type="match status" value="1"/>
</dbReference>
<name>A0AAW2NB06_SESRA</name>
<sequence>MDLVNASNDALTNLGETMVEGNAAQEDDYKNKVDELFAKVDELYDIDMHIEELREMVVKKCRHMSTMEKRKLGIALSNLCPEDLSKALDIVAQNNLNFPATAEEVELDINAQQSHFSVSQQSSPQPSMAEKPNSDSNNSTSAAVPTTSSYLETSKAERHVWLMKCPPVVSRAMQNHQRHPPLPFSSDAGSGKKLLRSSFP</sequence>